<accession>A0A554NFQ6</accession>
<reference evidence="1 2" key="1">
    <citation type="submission" date="2018-06" db="EMBL/GenBank/DDBJ databases">
        <title>Natronomonas sp. F16-60 a new haloarchaeon isolated from a solar saltern of Isla Cristina, Huelva, Spain.</title>
        <authorList>
            <person name="Duran-Viseras A."/>
            <person name="Sanchez-Porro C."/>
            <person name="Ventosa A."/>
        </authorList>
    </citation>
    <scope>NUCLEOTIDE SEQUENCE [LARGE SCALE GENOMIC DNA]</scope>
    <source>
        <strain evidence="1 2">F16-60</strain>
    </source>
</reference>
<organism evidence="1 2">
    <name type="scientific">Haloglomus irregulare</name>
    <dbReference type="NCBI Taxonomy" id="2234134"/>
    <lineage>
        <taxon>Archaea</taxon>
        <taxon>Methanobacteriati</taxon>
        <taxon>Methanobacteriota</taxon>
        <taxon>Stenosarchaea group</taxon>
        <taxon>Halobacteria</taxon>
        <taxon>Halobacteriales</taxon>
        <taxon>Natronomonadaceae</taxon>
        <taxon>Haloglomus</taxon>
    </lineage>
</organism>
<protein>
    <submittedName>
        <fullName evidence="1">Uncharacterized protein</fullName>
    </submittedName>
</protein>
<dbReference type="AlphaFoldDB" id="A0A554NFQ6"/>
<dbReference type="EMBL" id="QMDX01000001">
    <property type="protein sequence ID" value="TSD16145.1"/>
    <property type="molecule type" value="Genomic_DNA"/>
</dbReference>
<keyword evidence="2" id="KW-1185">Reference proteome</keyword>
<sequence length="116" mass="12857">MPSVDVTEHDGGLRLALTEDGRVTDLYMGVERQARLGTEAIGVTGYTIESIVFDGAKLYCYAEPTRWWSTAGEPTVCKIIDVSNGVDAGEWTVYDERENTVPTPDGEARLLWERTD</sequence>
<comment type="caution">
    <text evidence="1">The sequence shown here is derived from an EMBL/GenBank/DDBJ whole genome shotgun (WGS) entry which is preliminary data.</text>
</comment>
<dbReference type="InParanoid" id="A0A554NFQ6"/>
<name>A0A554NFQ6_9EURY</name>
<evidence type="ECO:0000313" key="1">
    <source>
        <dbReference type="EMBL" id="TSD16145.1"/>
    </source>
</evidence>
<dbReference type="RefSeq" id="WP_144260626.1">
    <property type="nucleotide sequence ID" value="NZ_QMDX01000001.1"/>
</dbReference>
<proteinExistence type="predicted"/>
<dbReference type="Proteomes" id="UP000319894">
    <property type="component" value="Unassembled WGS sequence"/>
</dbReference>
<gene>
    <name evidence="1" type="ORF">DP107_02950</name>
</gene>
<evidence type="ECO:0000313" key="2">
    <source>
        <dbReference type="Proteomes" id="UP000319894"/>
    </source>
</evidence>